<proteinExistence type="inferred from homology"/>
<evidence type="ECO:0000256" key="7">
    <source>
        <dbReference type="ARBA" id="ARBA00023136"/>
    </source>
</evidence>
<dbReference type="AlphaFoldDB" id="A0A1B7P5Z9"/>
<keyword evidence="7 8" id="KW-0472">Membrane</keyword>
<feature type="transmembrane region" description="Helical" evidence="8">
    <location>
        <begin position="93"/>
        <end position="114"/>
    </location>
</feature>
<evidence type="ECO:0000256" key="5">
    <source>
        <dbReference type="ARBA" id="ARBA00022692"/>
    </source>
</evidence>
<evidence type="ECO:0000256" key="8">
    <source>
        <dbReference type="RuleBase" id="RU368066"/>
    </source>
</evidence>
<feature type="transmembrane region" description="Helical" evidence="8">
    <location>
        <begin position="439"/>
        <end position="465"/>
    </location>
</feature>
<dbReference type="Proteomes" id="UP000091918">
    <property type="component" value="Unassembled WGS sequence"/>
</dbReference>
<evidence type="ECO:0000256" key="3">
    <source>
        <dbReference type="ARBA" id="ARBA00007168"/>
    </source>
</evidence>
<name>A0A1B7P5Z9_9EURO</name>
<gene>
    <name evidence="10" type="ORF">ACJ72_01166</name>
</gene>
<feature type="transmembrane region" description="Helical" evidence="8">
    <location>
        <begin position="195"/>
        <end position="217"/>
    </location>
</feature>
<evidence type="ECO:0000256" key="9">
    <source>
        <dbReference type="SAM" id="MobiDB-lite"/>
    </source>
</evidence>
<keyword evidence="5 8" id="KW-0812">Transmembrane</keyword>
<evidence type="ECO:0000313" key="10">
    <source>
        <dbReference type="EMBL" id="OAX84466.1"/>
    </source>
</evidence>
<accession>A0A1B7P5Z9</accession>
<dbReference type="GO" id="GO:0022857">
    <property type="term" value="F:transmembrane transporter activity"/>
    <property type="evidence" value="ECO:0007669"/>
    <property type="project" value="UniProtKB-UniRule"/>
</dbReference>
<comment type="similarity">
    <text evidence="3 8">Belongs to the CTL (choline transporter-like) family.</text>
</comment>
<dbReference type="PANTHER" id="PTHR12385">
    <property type="entry name" value="CHOLINE TRANSPORTER-LIKE (SLC FAMILY 44)"/>
    <property type="match status" value="1"/>
</dbReference>
<comment type="caution">
    <text evidence="10">The sequence shown here is derived from an EMBL/GenBank/DDBJ whole genome shotgun (WGS) entry which is preliminary data.</text>
</comment>
<dbReference type="GO" id="GO:0005886">
    <property type="term" value="C:plasma membrane"/>
    <property type="evidence" value="ECO:0007669"/>
    <property type="project" value="UniProtKB-SubCell"/>
</dbReference>
<organism evidence="10 11">
    <name type="scientific">Emergomyces africanus</name>
    <dbReference type="NCBI Taxonomy" id="1955775"/>
    <lineage>
        <taxon>Eukaryota</taxon>
        <taxon>Fungi</taxon>
        <taxon>Dikarya</taxon>
        <taxon>Ascomycota</taxon>
        <taxon>Pezizomycotina</taxon>
        <taxon>Eurotiomycetes</taxon>
        <taxon>Eurotiomycetidae</taxon>
        <taxon>Onygenales</taxon>
        <taxon>Ajellomycetaceae</taxon>
        <taxon>Emergomyces</taxon>
    </lineage>
</organism>
<evidence type="ECO:0000256" key="1">
    <source>
        <dbReference type="ARBA" id="ARBA00002957"/>
    </source>
</evidence>
<dbReference type="EMBL" id="LGUA01000074">
    <property type="protein sequence ID" value="OAX84466.1"/>
    <property type="molecule type" value="Genomic_DNA"/>
</dbReference>
<evidence type="ECO:0000256" key="6">
    <source>
        <dbReference type="ARBA" id="ARBA00022989"/>
    </source>
</evidence>
<protein>
    <recommendedName>
        <fullName evidence="4 8">Protein PNS1</fullName>
    </recommendedName>
</protein>
<evidence type="ECO:0000313" key="11">
    <source>
        <dbReference type="Proteomes" id="UP000091918"/>
    </source>
</evidence>
<reference evidence="10 11" key="1">
    <citation type="submission" date="2015-07" db="EMBL/GenBank/DDBJ databases">
        <title>Emmonsia species relationships and genome sequence.</title>
        <authorList>
            <person name="Cuomo C.A."/>
            <person name="Schwartz I.S."/>
            <person name="Kenyon C."/>
            <person name="de Hoog G.S."/>
            <person name="Govender N.P."/>
            <person name="Botha A."/>
            <person name="Moreno L."/>
            <person name="de Vries M."/>
            <person name="Munoz J.F."/>
            <person name="Stielow J.B."/>
        </authorList>
    </citation>
    <scope>NUCLEOTIDE SEQUENCE [LARGE SCALE GENOMIC DNA]</scope>
    <source>
        <strain evidence="10 11">CBS 136260</strain>
    </source>
</reference>
<feature type="transmembrane region" description="Helical" evidence="8">
    <location>
        <begin position="170"/>
        <end position="189"/>
    </location>
</feature>
<comment type="subcellular location">
    <subcellularLocation>
        <location evidence="2 8">Cell membrane</location>
        <topology evidence="2 8">Multi-pass membrane protein</topology>
    </subcellularLocation>
</comment>
<feature type="transmembrane region" description="Helical" evidence="8">
    <location>
        <begin position="344"/>
        <end position="365"/>
    </location>
</feature>
<evidence type="ECO:0000256" key="4">
    <source>
        <dbReference type="ARBA" id="ARBA00015388"/>
    </source>
</evidence>
<dbReference type="PANTHER" id="PTHR12385:SF4">
    <property type="entry name" value="PROTEIN PNS1"/>
    <property type="match status" value="1"/>
</dbReference>
<dbReference type="STRING" id="1658172.A0A1B7P5Z9"/>
<feature type="transmembrane region" description="Helical" evidence="8">
    <location>
        <begin position="485"/>
        <end position="501"/>
    </location>
</feature>
<keyword evidence="6 8" id="KW-1133">Transmembrane helix</keyword>
<keyword evidence="11" id="KW-1185">Reference proteome</keyword>
<dbReference type="OrthoDB" id="44736at2759"/>
<comment type="function">
    <text evidence="1 8">Probably involved in transport through the plasma membrane.</text>
</comment>
<evidence type="ECO:0000256" key="2">
    <source>
        <dbReference type="ARBA" id="ARBA00004651"/>
    </source>
</evidence>
<dbReference type="InterPro" id="IPR007603">
    <property type="entry name" value="Choline_transptr-like"/>
</dbReference>
<feature type="transmembrane region" description="Helical" evidence="8">
    <location>
        <begin position="141"/>
        <end position="163"/>
    </location>
</feature>
<sequence length="546" mass="60486">MSQTPAQEESGGANNRDEQPRAVAAGDSGGKKKNISISWPALKFSMGNLTVTLQRLDLSRLFRRRKKDDVADAPQETSFKEAFKLYKKEYHDVWAGVLFLFNLFSFIALSSFVIDRYTQGVDFDGHTVNGSKNSIALDLNIFLLFSIILSLAFSSSVVYFQIFLFFPDKLVWVTGILNVTASFGTGAVYLSRRQWAIGGTFSGLGLFAVIYFVNWIPRIPFTTVLLRSSATVARRHSSVNLISIIGSLLTVGFAALLFVTLVATYIAFDPDEKKANPLCHDAKCKSTVTKTLTTFITFSAYWITEWMKSTMHTTVAGLYGSWYFYGGNSGEMPTRPMTGALRRAATYSFGSICFGSLLVGVVDMLRQLCTISRHEEVIGQTIVGRVATRAVRGIINSLRRITRAINRYAFCHVALYGKPFVPAAKFTWQMMEHRGVDALVNDSIVGAAISMGSLFVGYICAFIAYVELGYTVPDFNTSGRFTPAIMAYAFLSGFQISKVYMTPVTSGVDTMFMAVGLDPDVLVKHHPDLWESLLAVHPRVQNMIHP</sequence>
<dbReference type="Pfam" id="PF04515">
    <property type="entry name" value="Choline_transpo"/>
    <property type="match status" value="1"/>
</dbReference>
<feature type="transmembrane region" description="Helical" evidence="8">
    <location>
        <begin position="238"/>
        <end position="268"/>
    </location>
</feature>
<feature type="region of interest" description="Disordered" evidence="9">
    <location>
        <begin position="1"/>
        <end position="33"/>
    </location>
</feature>